<dbReference type="Proteomes" id="UP000222542">
    <property type="component" value="Unassembled WGS sequence"/>
</dbReference>
<accession>A0A2G2Y1C1</accession>
<reference evidence="2 3" key="2">
    <citation type="journal article" date="2017" name="Genome Biol.">
        <title>New reference genome sequences of hot pepper reveal the massive evolution of plant disease-resistance genes by retroduplication.</title>
        <authorList>
            <person name="Kim S."/>
            <person name="Park J."/>
            <person name="Yeom S.I."/>
            <person name="Kim Y.M."/>
            <person name="Seo E."/>
            <person name="Kim K.T."/>
            <person name="Kim M.S."/>
            <person name="Lee J.M."/>
            <person name="Cheong K."/>
            <person name="Shin H.S."/>
            <person name="Kim S.B."/>
            <person name="Han K."/>
            <person name="Lee J."/>
            <person name="Park M."/>
            <person name="Lee H.A."/>
            <person name="Lee H.Y."/>
            <person name="Lee Y."/>
            <person name="Oh S."/>
            <person name="Lee J.H."/>
            <person name="Choi E."/>
            <person name="Choi E."/>
            <person name="Lee S.E."/>
            <person name="Jeon J."/>
            <person name="Kim H."/>
            <person name="Choi G."/>
            <person name="Song H."/>
            <person name="Lee J."/>
            <person name="Lee S.C."/>
            <person name="Kwon J.K."/>
            <person name="Lee H.Y."/>
            <person name="Koo N."/>
            <person name="Hong Y."/>
            <person name="Kim R.W."/>
            <person name="Kang W.H."/>
            <person name="Huh J.H."/>
            <person name="Kang B.C."/>
            <person name="Yang T.J."/>
            <person name="Lee Y.H."/>
            <person name="Bennetzen J.L."/>
            <person name="Choi D."/>
        </authorList>
    </citation>
    <scope>NUCLEOTIDE SEQUENCE [LARGE SCALE GENOMIC DNA]</scope>
    <source>
        <strain evidence="3">cv. CM334</strain>
    </source>
</reference>
<dbReference type="EMBL" id="AYRZ02000029">
    <property type="protein sequence ID" value="PHT63547.1"/>
    <property type="molecule type" value="Genomic_DNA"/>
</dbReference>
<keyword evidence="3" id="KW-1185">Reference proteome</keyword>
<name>A0A2G2Y1C1_CAPAN</name>
<dbReference type="AlphaFoldDB" id="A0A2G2Y1C1"/>
<protein>
    <recommendedName>
        <fullName evidence="4">Retrovirus-related Pol polyprotein from transposon TNT 1-94</fullName>
    </recommendedName>
</protein>
<evidence type="ECO:0008006" key="4">
    <source>
        <dbReference type="Google" id="ProtNLM"/>
    </source>
</evidence>
<feature type="compositionally biased region" description="Basic and acidic residues" evidence="1">
    <location>
        <begin position="69"/>
        <end position="81"/>
    </location>
</feature>
<comment type="caution">
    <text evidence="2">The sequence shown here is derived from an EMBL/GenBank/DDBJ whole genome shotgun (WGS) entry which is preliminary data.</text>
</comment>
<dbReference type="Gramene" id="PHT63547">
    <property type="protein sequence ID" value="PHT63547"/>
    <property type="gene ID" value="T459_32597"/>
</dbReference>
<gene>
    <name evidence="2" type="ORF">T459_32597</name>
</gene>
<dbReference type="OMA" id="KITHENR"/>
<feature type="region of interest" description="Disordered" evidence="1">
    <location>
        <begin position="50"/>
        <end position="81"/>
    </location>
</feature>
<evidence type="ECO:0000313" key="3">
    <source>
        <dbReference type="Proteomes" id="UP000222542"/>
    </source>
</evidence>
<evidence type="ECO:0000256" key="1">
    <source>
        <dbReference type="SAM" id="MobiDB-lite"/>
    </source>
</evidence>
<proteinExistence type="predicted"/>
<organism evidence="2 3">
    <name type="scientific">Capsicum annuum</name>
    <name type="common">Capsicum pepper</name>
    <dbReference type="NCBI Taxonomy" id="4072"/>
    <lineage>
        <taxon>Eukaryota</taxon>
        <taxon>Viridiplantae</taxon>
        <taxon>Streptophyta</taxon>
        <taxon>Embryophyta</taxon>
        <taxon>Tracheophyta</taxon>
        <taxon>Spermatophyta</taxon>
        <taxon>Magnoliopsida</taxon>
        <taxon>eudicotyledons</taxon>
        <taxon>Gunneridae</taxon>
        <taxon>Pentapetalae</taxon>
        <taxon>asterids</taxon>
        <taxon>lamiids</taxon>
        <taxon>Solanales</taxon>
        <taxon>Solanaceae</taxon>
        <taxon>Solanoideae</taxon>
        <taxon>Capsiceae</taxon>
        <taxon>Capsicum</taxon>
    </lineage>
</organism>
<evidence type="ECO:0000313" key="2">
    <source>
        <dbReference type="EMBL" id="PHT63547.1"/>
    </source>
</evidence>
<sequence>MIAKFNYIVCSTEASKDDVLSIDELQGSLLVHEQKLNQQEKDEVALKAVMSSKGRDPKKDKWKGKKYHQKGEKNKVARKEDAEIKEEEEKVSLLIVSTSKEEVPMNLWYLDTGCSNHMCGKKEEE</sequence>
<reference evidence="2 3" key="1">
    <citation type="journal article" date="2014" name="Nat. Genet.">
        <title>Genome sequence of the hot pepper provides insights into the evolution of pungency in Capsicum species.</title>
        <authorList>
            <person name="Kim S."/>
            <person name="Park M."/>
            <person name="Yeom S.I."/>
            <person name="Kim Y.M."/>
            <person name="Lee J.M."/>
            <person name="Lee H.A."/>
            <person name="Seo E."/>
            <person name="Choi J."/>
            <person name="Cheong K."/>
            <person name="Kim K.T."/>
            <person name="Jung K."/>
            <person name="Lee G.W."/>
            <person name="Oh S.K."/>
            <person name="Bae C."/>
            <person name="Kim S.B."/>
            <person name="Lee H.Y."/>
            <person name="Kim S.Y."/>
            <person name="Kim M.S."/>
            <person name="Kang B.C."/>
            <person name="Jo Y.D."/>
            <person name="Yang H.B."/>
            <person name="Jeong H.J."/>
            <person name="Kang W.H."/>
            <person name="Kwon J.K."/>
            <person name="Shin C."/>
            <person name="Lim J.Y."/>
            <person name="Park J.H."/>
            <person name="Huh J.H."/>
            <person name="Kim J.S."/>
            <person name="Kim B.D."/>
            <person name="Cohen O."/>
            <person name="Paran I."/>
            <person name="Suh M.C."/>
            <person name="Lee S.B."/>
            <person name="Kim Y.K."/>
            <person name="Shin Y."/>
            <person name="Noh S.J."/>
            <person name="Park J."/>
            <person name="Seo Y.S."/>
            <person name="Kwon S.Y."/>
            <person name="Kim H.A."/>
            <person name="Park J.M."/>
            <person name="Kim H.J."/>
            <person name="Choi S.B."/>
            <person name="Bosland P.W."/>
            <person name="Reeves G."/>
            <person name="Jo S.H."/>
            <person name="Lee B.W."/>
            <person name="Cho H.T."/>
            <person name="Choi H.S."/>
            <person name="Lee M.S."/>
            <person name="Yu Y."/>
            <person name="Do Choi Y."/>
            <person name="Park B.S."/>
            <person name="van Deynze A."/>
            <person name="Ashrafi H."/>
            <person name="Hill T."/>
            <person name="Kim W.T."/>
            <person name="Pai H.S."/>
            <person name="Ahn H.K."/>
            <person name="Yeam I."/>
            <person name="Giovannoni J.J."/>
            <person name="Rose J.K."/>
            <person name="Sorensen I."/>
            <person name="Lee S.J."/>
            <person name="Kim R.W."/>
            <person name="Choi I.Y."/>
            <person name="Choi B.S."/>
            <person name="Lim J.S."/>
            <person name="Lee Y.H."/>
            <person name="Choi D."/>
        </authorList>
    </citation>
    <scope>NUCLEOTIDE SEQUENCE [LARGE SCALE GENOMIC DNA]</scope>
    <source>
        <strain evidence="3">cv. CM334</strain>
    </source>
</reference>